<evidence type="ECO:0000313" key="3">
    <source>
        <dbReference type="Proteomes" id="UP000467193"/>
    </source>
</evidence>
<proteinExistence type="predicted"/>
<dbReference type="InterPro" id="IPR045569">
    <property type="entry name" value="Metalloprtase-TldD/E_C"/>
</dbReference>
<evidence type="ECO:0000259" key="1">
    <source>
        <dbReference type="Pfam" id="PF19289"/>
    </source>
</evidence>
<protein>
    <submittedName>
        <fullName evidence="2">Peptidase</fullName>
    </submittedName>
</protein>
<organism evidence="2 3">
    <name type="scientific">Mycolicibacterium sediminis</name>
    <dbReference type="NCBI Taxonomy" id="1286180"/>
    <lineage>
        <taxon>Bacteria</taxon>
        <taxon>Bacillati</taxon>
        <taxon>Actinomycetota</taxon>
        <taxon>Actinomycetes</taxon>
        <taxon>Mycobacteriales</taxon>
        <taxon>Mycobacteriaceae</taxon>
        <taxon>Mycolicibacterium</taxon>
    </lineage>
</organism>
<dbReference type="EMBL" id="AP022588">
    <property type="protein sequence ID" value="BBY30685.1"/>
    <property type="molecule type" value="Genomic_DNA"/>
</dbReference>
<dbReference type="KEGG" id="msei:MSEDJ_47810"/>
<dbReference type="Gene3D" id="3.30.2290.10">
    <property type="entry name" value="PmbA/TldD superfamily"/>
    <property type="match status" value="1"/>
</dbReference>
<dbReference type="Pfam" id="PF19289">
    <property type="entry name" value="PmbA_TldD_3rd"/>
    <property type="match status" value="1"/>
</dbReference>
<dbReference type="RefSeq" id="WP_163800279.1">
    <property type="nucleotide sequence ID" value="NZ_AP022588.1"/>
</dbReference>
<evidence type="ECO:0000313" key="2">
    <source>
        <dbReference type="EMBL" id="BBY30685.1"/>
    </source>
</evidence>
<dbReference type="PANTHER" id="PTHR43666:SF1">
    <property type="entry name" value="CONSERVED PROTEIN"/>
    <property type="match status" value="1"/>
</dbReference>
<reference evidence="2 3" key="1">
    <citation type="journal article" date="2019" name="Emerg. Microbes Infect.">
        <title>Comprehensive subspecies identification of 175 nontuberculous mycobacteria species based on 7547 genomic profiles.</title>
        <authorList>
            <person name="Matsumoto Y."/>
            <person name="Kinjo T."/>
            <person name="Motooka D."/>
            <person name="Nabeya D."/>
            <person name="Jung N."/>
            <person name="Uechi K."/>
            <person name="Horii T."/>
            <person name="Iida T."/>
            <person name="Fujita J."/>
            <person name="Nakamura S."/>
        </authorList>
    </citation>
    <scope>NUCLEOTIDE SEQUENCE [LARGE SCALE GENOMIC DNA]</scope>
    <source>
        <strain evidence="2 3">JCM 17899</strain>
    </source>
</reference>
<feature type="domain" description="Metalloprotease TldD/E C-terminal" evidence="1">
    <location>
        <begin position="221"/>
        <end position="450"/>
    </location>
</feature>
<dbReference type="InterPro" id="IPR036059">
    <property type="entry name" value="TldD/PmbA_sf"/>
</dbReference>
<dbReference type="PANTHER" id="PTHR43666">
    <property type="entry name" value="TLDD PROTEIN"/>
    <property type="match status" value="1"/>
</dbReference>
<sequence>MISAPEVVELVLAEAARLGGADETIVLVTERSTTALRWAGNSMTTNGDSFGRDTTVVSIRRSGDEAFVGSVQSSEVDPTAITALVAASQRAAASAPAARDAAPPLAATTVPPDWDGPIPTTGADVFGSVATSLARGFSGTDTLYGFARHELDTTFVATSNGLRRRYTQPTGTVEINAKRDGASAWAGVSSPDFVDVPTDSMLADLSTRLDWARRPIELPAGRYETLMPPSTVADIMIYLTWSMDGRGAQEGRTALSAPGGTRVGERLTDLGLNLYSDPGASGLECAPFVTATSSSERSSVFDNGMDVGRVDWIRDGAVNALAYPRAAAAEFDVPVTVAADNLLMTGGDASLADMVAATERGLLLTTLWYIREVDPTVLLLTGLTRDGVYLIEDGEVTGEVNNFRFNESPLDLLRRASQAGVSEVTLPREWGDWATRAAMPSLRIPDFHMSSVSQAR</sequence>
<dbReference type="InterPro" id="IPR035068">
    <property type="entry name" value="TldD/PmbA_N"/>
</dbReference>
<accession>A0A7I7QWQ3</accession>
<dbReference type="Proteomes" id="UP000467193">
    <property type="component" value="Chromosome"/>
</dbReference>
<keyword evidence="3" id="KW-1185">Reference proteome</keyword>
<dbReference type="GO" id="GO:0006508">
    <property type="term" value="P:proteolysis"/>
    <property type="evidence" value="ECO:0007669"/>
    <property type="project" value="InterPro"/>
</dbReference>
<dbReference type="SUPFAM" id="SSF111283">
    <property type="entry name" value="Putative modulator of DNA gyrase, PmbA/TldD"/>
    <property type="match status" value="1"/>
</dbReference>
<dbReference type="GO" id="GO:0008237">
    <property type="term" value="F:metallopeptidase activity"/>
    <property type="evidence" value="ECO:0007669"/>
    <property type="project" value="InterPro"/>
</dbReference>
<gene>
    <name evidence="2" type="ORF">MSEDJ_47810</name>
</gene>
<dbReference type="AlphaFoldDB" id="A0A7I7QWQ3"/>
<name>A0A7I7QWQ3_9MYCO</name>